<reference evidence="4 5" key="1">
    <citation type="journal article" date="2014" name="BMC Genomics">
        <title>Comparative genomics of the major fungal agents of human and animal Sporotrichosis: Sporothrix schenckii and Sporothrix brasiliensis.</title>
        <authorList>
            <person name="Teixeira M.M."/>
            <person name="de Almeida L.G."/>
            <person name="Kubitschek-Barreira P."/>
            <person name="Alves F.L."/>
            <person name="Kioshima E.S."/>
            <person name="Abadio A.K."/>
            <person name="Fernandes L."/>
            <person name="Derengowski L.S."/>
            <person name="Ferreira K.S."/>
            <person name="Souza R.C."/>
            <person name="Ruiz J.C."/>
            <person name="de Andrade N.C."/>
            <person name="Paes H.C."/>
            <person name="Nicola A.M."/>
            <person name="Albuquerque P."/>
            <person name="Gerber A.L."/>
            <person name="Martins V.P."/>
            <person name="Peconick L.D."/>
            <person name="Neto A.V."/>
            <person name="Chaucanez C.B."/>
            <person name="Silva P.A."/>
            <person name="Cunha O.L."/>
            <person name="de Oliveira F.F."/>
            <person name="dos Santos T.C."/>
            <person name="Barros A.L."/>
            <person name="Soares M.A."/>
            <person name="de Oliveira L.M."/>
            <person name="Marini M.M."/>
            <person name="Villalobos-Duno H."/>
            <person name="Cunha M.M."/>
            <person name="de Hoog S."/>
            <person name="da Silveira J.F."/>
            <person name="Henrissat B."/>
            <person name="Nino-Vega G.A."/>
            <person name="Cisalpino P.S."/>
            <person name="Mora-Montes H.M."/>
            <person name="Almeida S.R."/>
            <person name="Stajich J.E."/>
            <person name="Lopes-Bezerra L.M."/>
            <person name="Vasconcelos A.T."/>
            <person name="Felipe M.S."/>
        </authorList>
    </citation>
    <scope>NUCLEOTIDE SEQUENCE [LARGE SCALE GENOMIC DNA]</scope>
    <source>
        <strain evidence="4 5">1099-18</strain>
    </source>
</reference>
<dbReference type="SMART" id="SM00353">
    <property type="entry name" value="HLH"/>
    <property type="match status" value="1"/>
</dbReference>
<feature type="compositionally biased region" description="Polar residues" evidence="2">
    <location>
        <begin position="96"/>
        <end position="106"/>
    </location>
</feature>
<feature type="domain" description="BHLH" evidence="3">
    <location>
        <begin position="313"/>
        <end position="377"/>
    </location>
</feature>
<evidence type="ECO:0000256" key="1">
    <source>
        <dbReference type="SAM" id="Coils"/>
    </source>
</evidence>
<gene>
    <name evidence="4" type="ORF">SPSK_07595</name>
</gene>
<dbReference type="OrthoDB" id="3542681at2759"/>
<feature type="compositionally biased region" description="Polar residues" evidence="2">
    <location>
        <begin position="166"/>
        <end position="179"/>
    </location>
</feature>
<dbReference type="Proteomes" id="UP000033710">
    <property type="component" value="Unassembled WGS sequence"/>
</dbReference>
<proteinExistence type="predicted"/>
<sequence>MSKATVATPNSLFVSPIWGAETAFSTATFTPGIYLHDRDPAYGYMDPLDTTGLTDWANSIPGEMESTRISTVTTLPLQNQFLSTAPPSKEHHTGWAMSTTDQLQPGSSSASASSYAKINDVPATLPSIMPDQTRVSAPAFSKSGTAGPVRPSRVAKSKSKLAVGSTRPSRNNSGNITSSSSLVQYVTAMDDKHQTNSAGSSCESPPFDELSHRRSRTGSNFSSSGDSGGSANGLMTTGHGGNHNVTLRTASRKPKSQPTASINASTSTVTGTKENGNPKTDSPTSELPGAAASSLSPDGDSGNTDGLITEEHRARQNHNIVEKQYRNRLNSQFERLLSILPANQMEGADTGKSVDFDERRMSKAEVLDLARRRIHALESEIKQLYADRDNLRNNVATLNLAIRNGQRPQQQQPQQQQRLSIAI</sequence>
<evidence type="ECO:0000313" key="4">
    <source>
        <dbReference type="EMBL" id="KJR88201.1"/>
    </source>
</evidence>
<keyword evidence="1" id="KW-0175">Coiled coil</keyword>
<evidence type="ECO:0000259" key="3">
    <source>
        <dbReference type="PROSITE" id="PS50888"/>
    </source>
</evidence>
<dbReference type="VEuPathDB" id="FungiDB:SPSK_07595"/>
<dbReference type="PANTHER" id="PTHR47336">
    <property type="entry name" value="TRANSCRIPTION FACTOR HMS1-RELATED"/>
    <property type="match status" value="1"/>
</dbReference>
<protein>
    <recommendedName>
        <fullName evidence="3">BHLH domain-containing protein</fullName>
    </recommendedName>
</protein>
<accession>A0A0F2MJ50</accession>
<dbReference type="KEGG" id="ssck:SPSK_07595"/>
<dbReference type="InterPro" id="IPR036638">
    <property type="entry name" value="HLH_DNA-bd_sf"/>
</dbReference>
<organism evidence="4 5">
    <name type="scientific">Sporothrix schenckii 1099-18</name>
    <dbReference type="NCBI Taxonomy" id="1397361"/>
    <lineage>
        <taxon>Eukaryota</taxon>
        <taxon>Fungi</taxon>
        <taxon>Dikarya</taxon>
        <taxon>Ascomycota</taxon>
        <taxon>Pezizomycotina</taxon>
        <taxon>Sordariomycetes</taxon>
        <taxon>Sordariomycetidae</taxon>
        <taxon>Ophiostomatales</taxon>
        <taxon>Ophiostomataceae</taxon>
        <taxon>Sporothrix</taxon>
    </lineage>
</organism>
<feature type="region of interest" description="Disordered" evidence="2">
    <location>
        <begin position="138"/>
        <end position="179"/>
    </location>
</feature>
<feature type="compositionally biased region" description="Polar residues" evidence="2">
    <location>
        <begin position="256"/>
        <end position="285"/>
    </location>
</feature>
<dbReference type="PROSITE" id="PS50888">
    <property type="entry name" value="BHLH"/>
    <property type="match status" value="1"/>
</dbReference>
<dbReference type="SUPFAM" id="SSF47459">
    <property type="entry name" value="HLH, helix-loop-helix DNA-binding domain"/>
    <property type="match status" value="1"/>
</dbReference>
<dbReference type="EMBL" id="AXCR01000004">
    <property type="protein sequence ID" value="KJR88201.1"/>
    <property type="molecule type" value="Genomic_DNA"/>
</dbReference>
<dbReference type="InterPro" id="IPR052099">
    <property type="entry name" value="Regulatory_TF_Diverse"/>
</dbReference>
<dbReference type="GO" id="GO:0046983">
    <property type="term" value="F:protein dimerization activity"/>
    <property type="evidence" value="ECO:0007669"/>
    <property type="project" value="InterPro"/>
</dbReference>
<evidence type="ECO:0000313" key="5">
    <source>
        <dbReference type="Proteomes" id="UP000033710"/>
    </source>
</evidence>
<dbReference type="InterPro" id="IPR011598">
    <property type="entry name" value="bHLH_dom"/>
</dbReference>
<dbReference type="Gene3D" id="4.10.280.10">
    <property type="entry name" value="Helix-loop-helix DNA-binding domain"/>
    <property type="match status" value="1"/>
</dbReference>
<dbReference type="CDD" id="cd11395">
    <property type="entry name" value="bHLHzip_SREBP_like"/>
    <property type="match status" value="1"/>
</dbReference>
<name>A0A0F2MJ50_SPOSC</name>
<reference evidence="4 5" key="2">
    <citation type="journal article" date="2015" name="Eukaryot. Cell">
        <title>Asexual propagation of a virulent clone complex in a human and feline outbreak of sporotrichosis.</title>
        <authorList>
            <person name="Teixeira Mde M."/>
            <person name="Rodrigues A.M."/>
            <person name="Tsui C.K."/>
            <person name="de Almeida L.G."/>
            <person name="Van Diepeningen A.D."/>
            <person name="van den Ende B.G."/>
            <person name="Fernandes G.F."/>
            <person name="Kano R."/>
            <person name="Hamelin R.C."/>
            <person name="Lopes-Bezerra L.M."/>
            <person name="Vasconcelos A.T."/>
            <person name="de Hoog S."/>
            <person name="de Camargo Z.P."/>
            <person name="Felipe M.S."/>
        </authorList>
    </citation>
    <scope>NUCLEOTIDE SEQUENCE [LARGE SCALE GENOMIC DNA]</scope>
    <source>
        <strain evidence="4 5">1099-18</strain>
    </source>
</reference>
<dbReference type="GeneID" id="27669531"/>
<feature type="compositionally biased region" description="Polar residues" evidence="2">
    <location>
        <begin position="293"/>
        <end position="306"/>
    </location>
</feature>
<dbReference type="RefSeq" id="XP_016590877.1">
    <property type="nucleotide sequence ID" value="XM_016734254.1"/>
</dbReference>
<feature type="coiled-coil region" evidence="1">
    <location>
        <begin position="367"/>
        <end position="401"/>
    </location>
</feature>
<comment type="caution">
    <text evidence="4">The sequence shown here is derived from an EMBL/GenBank/DDBJ whole genome shotgun (WGS) entry which is preliminary data.</text>
</comment>
<dbReference type="Pfam" id="PF00010">
    <property type="entry name" value="HLH"/>
    <property type="match status" value="1"/>
</dbReference>
<dbReference type="PANTHER" id="PTHR47336:SF2">
    <property type="entry name" value="TRANSCRIPTION FACTOR HMS1-RELATED"/>
    <property type="match status" value="1"/>
</dbReference>
<dbReference type="AlphaFoldDB" id="A0A0F2MJ50"/>
<feature type="region of interest" description="Disordered" evidence="2">
    <location>
        <begin position="85"/>
        <end position="114"/>
    </location>
</feature>
<evidence type="ECO:0000256" key="2">
    <source>
        <dbReference type="SAM" id="MobiDB-lite"/>
    </source>
</evidence>
<feature type="region of interest" description="Disordered" evidence="2">
    <location>
        <begin position="193"/>
        <end position="307"/>
    </location>
</feature>